<dbReference type="OrthoDB" id="9936503at2"/>
<feature type="region of interest" description="Disordered" evidence="1">
    <location>
        <begin position="1"/>
        <end position="65"/>
    </location>
</feature>
<dbReference type="Proteomes" id="UP000320811">
    <property type="component" value="Unassembled WGS sequence"/>
</dbReference>
<organism evidence="2 3">
    <name type="scientific">Chitinophaga polysaccharea</name>
    <dbReference type="NCBI Taxonomy" id="1293035"/>
    <lineage>
        <taxon>Bacteria</taxon>
        <taxon>Pseudomonadati</taxon>
        <taxon>Bacteroidota</taxon>
        <taxon>Chitinophagia</taxon>
        <taxon>Chitinophagales</taxon>
        <taxon>Chitinophagaceae</taxon>
        <taxon>Chitinophaga</taxon>
    </lineage>
</organism>
<accession>A0A561PA13</accession>
<keyword evidence="3" id="KW-1185">Reference proteome</keyword>
<protein>
    <submittedName>
        <fullName evidence="2">Uncharacterized protein</fullName>
    </submittedName>
</protein>
<evidence type="ECO:0000256" key="1">
    <source>
        <dbReference type="SAM" id="MobiDB-lite"/>
    </source>
</evidence>
<dbReference type="RefSeq" id="WP_145673709.1">
    <property type="nucleotide sequence ID" value="NZ_VIWO01000010.1"/>
</dbReference>
<comment type="caution">
    <text evidence="2">The sequence shown here is derived from an EMBL/GenBank/DDBJ whole genome shotgun (WGS) entry which is preliminary data.</text>
</comment>
<gene>
    <name evidence="2" type="ORF">FHW36_110158</name>
</gene>
<sequence>MEKKKNVKPSEVPIPSNPEIVPDTSPGGPLLPGTPEIAPEEDPNEPVQPAEIPQPGQQVLGIFRL</sequence>
<evidence type="ECO:0000313" key="3">
    <source>
        <dbReference type="Proteomes" id="UP000320811"/>
    </source>
</evidence>
<name>A0A561PA13_9BACT</name>
<evidence type="ECO:0000313" key="2">
    <source>
        <dbReference type="EMBL" id="TWF34957.1"/>
    </source>
</evidence>
<reference evidence="2 3" key="1">
    <citation type="submission" date="2019-06" db="EMBL/GenBank/DDBJ databases">
        <title>Sorghum-associated microbial communities from plants grown in Nebraska, USA.</title>
        <authorList>
            <person name="Schachtman D."/>
        </authorList>
    </citation>
    <scope>NUCLEOTIDE SEQUENCE [LARGE SCALE GENOMIC DNA]</scope>
    <source>
        <strain evidence="2 3">1209</strain>
    </source>
</reference>
<dbReference type="AlphaFoldDB" id="A0A561PA13"/>
<proteinExistence type="predicted"/>
<dbReference type="EMBL" id="VIWO01000010">
    <property type="protein sequence ID" value="TWF34957.1"/>
    <property type="molecule type" value="Genomic_DNA"/>
</dbReference>